<comment type="caution">
    <text evidence="1">The sequence shown here is derived from an EMBL/GenBank/DDBJ whole genome shotgun (WGS) entry which is preliminary data.</text>
</comment>
<dbReference type="AlphaFoldDB" id="A0A2P4R841"/>
<evidence type="ECO:0000313" key="1">
    <source>
        <dbReference type="EMBL" id="POH37424.1"/>
    </source>
</evidence>
<organism evidence="1">
    <name type="scientific">Companilactobacillus formosensis</name>
    <dbReference type="NCBI Taxonomy" id="1617889"/>
    <lineage>
        <taxon>Bacteria</taxon>
        <taxon>Bacillati</taxon>
        <taxon>Bacillota</taxon>
        <taxon>Bacilli</taxon>
        <taxon>Lactobacillales</taxon>
        <taxon>Lactobacillaceae</taxon>
        <taxon>Companilactobacillus</taxon>
    </lineage>
</organism>
<dbReference type="EMBL" id="PPWZ01000020">
    <property type="protein sequence ID" value="POH37424.1"/>
    <property type="molecule type" value="Genomic_DNA"/>
</dbReference>
<reference evidence="1" key="1">
    <citation type="submission" date="2018-01" db="EMBL/GenBank/DDBJ databases">
        <title>Genome sequnecing of Lactobacillus formosensis KACC 18721.</title>
        <authorList>
            <person name="Kim S.-J."/>
            <person name="Heo J."/>
        </authorList>
    </citation>
    <scope>NUCLEOTIDE SEQUENCE</scope>
    <source>
        <strain evidence="1">KACC 18721</strain>
    </source>
</reference>
<sequence>MYKILIMLHDGDDYIRMNKVYIESMPVAGQYIIHSDGLPYYVEEVTTFVGYVSSKGAIAIVVVHPADKDAAVNNLYGVDIAEDLDDPEYNNNENKE</sequence>
<protein>
    <submittedName>
        <fullName evidence="1">LysR family transcriptional regulator</fullName>
    </submittedName>
</protein>
<name>A0A2P4R841_9LACO</name>
<gene>
    <name evidence="1" type="ORF">C2R26_03480</name>
</gene>
<accession>A0A2P4R841</accession>
<proteinExistence type="predicted"/>